<protein>
    <recommendedName>
        <fullName evidence="1">DUF6884 domain-containing protein</fullName>
    </recommendedName>
</protein>
<dbReference type="Proteomes" id="UP000186914">
    <property type="component" value="Unassembled WGS sequence"/>
</dbReference>
<reference evidence="3" key="1">
    <citation type="submission" date="2017-01" db="EMBL/GenBank/DDBJ databases">
        <authorList>
            <person name="Varghese N."/>
            <person name="Submissions S."/>
        </authorList>
    </citation>
    <scope>NUCLEOTIDE SEQUENCE [LARGE SCALE GENOMIC DNA]</scope>
    <source>
        <strain evidence="3">CGMCC 1.7737</strain>
    </source>
</reference>
<evidence type="ECO:0000313" key="3">
    <source>
        <dbReference type="Proteomes" id="UP000186914"/>
    </source>
</evidence>
<gene>
    <name evidence="2" type="ORF">SAMN05421858_2868</name>
</gene>
<dbReference type="RefSeq" id="WP_076430836.1">
    <property type="nucleotide sequence ID" value="NZ_FTNO01000002.1"/>
</dbReference>
<dbReference type="OrthoDB" id="206471at2157"/>
<accession>A0A1N7BZX1</accession>
<organism evidence="2 3">
    <name type="scientific">Haladaptatus litoreus</name>
    <dbReference type="NCBI Taxonomy" id="553468"/>
    <lineage>
        <taxon>Archaea</taxon>
        <taxon>Methanobacteriati</taxon>
        <taxon>Methanobacteriota</taxon>
        <taxon>Stenosarchaea group</taxon>
        <taxon>Halobacteria</taxon>
        <taxon>Halobacteriales</taxon>
        <taxon>Haladaptataceae</taxon>
        <taxon>Haladaptatus</taxon>
    </lineage>
</organism>
<evidence type="ECO:0000259" key="1">
    <source>
        <dbReference type="Pfam" id="PF21818"/>
    </source>
</evidence>
<evidence type="ECO:0000313" key="2">
    <source>
        <dbReference type="EMBL" id="SIR56877.1"/>
    </source>
</evidence>
<dbReference type="AlphaFoldDB" id="A0A1N7BZX1"/>
<dbReference type="EMBL" id="FTNO01000002">
    <property type="protein sequence ID" value="SIR56877.1"/>
    <property type="molecule type" value="Genomic_DNA"/>
</dbReference>
<keyword evidence="3" id="KW-1185">Reference proteome</keyword>
<proteinExistence type="predicted"/>
<dbReference type="InterPro" id="IPR049251">
    <property type="entry name" value="DUF6884"/>
</dbReference>
<sequence>MRTLAIVNGSEEQYGGWRPAREQYASPQFRSKAKYAETCDDWRIVSEKHGLFSPDARIGLDETTLDSLTPSERSDWAREVRVKIKRLVVEEDSYDELVALLDSEYVRYLSPLWEELERSDIQVRIEQTPNEGAKETNETTC</sequence>
<name>A0A1N7BZX1_9EURY</name>
<feature type="domain" description="DUF6884" evidence="1">
    <location>
        <begin position="5"/>
        <end position="115"/>
    </location>
</feature>
<dbReference type="Pfam" id="PF21818">
    <property type="entry name" value="DUF6884"/>
    <property type="match status" value="1"/>
</dbReference>